<accession>A0A644T9Q2</accession>
<comment type="caution">
    <text evidence="1">The sequence shown here is derived from an EMBL/GenBank/DDBJ whole genome shotgun (WGS) entry which is preliminary data.</text>
</comment>
<dbReference type="AlphaFoldDB" id="A0A644T9Q2"/>
<reference evidence="1" key="1">
    <citation type="submission" date="2019-08" db="EMBL/GenBank/DDBJ databases">
        <authorList>
            <person name="Kucharzyk K."/>
            <person name="Murdoch R.W."/>
            <person name="Higgins S."/>
            <person name="Loffler F."/>
        </authorList>
    </citation>
    <scope>NUCLEOTIDE SEQUENCE</scope>
</reference>
<dbReference type="Gene3D" id="3.60.15.10">
    <property type="entry name" value="Ribonuclease Z/Hydroxyacylglutathione hydrolase-like"/>
    <property type="match status" value="1"/>
</dbReference>
<proteinExistence type="predicted"/>
<gene>
    <name evidence="1" type="ORF">SDC9_09194</name>
</gene>
<dbReference type="EMBL" id="VSSQ01000021">
    <property type="protein sequence ID" value="MPL63554.1"/>
    <property type="molecule type" value="Genomic_DNA"/>
</dbReference>
<dbReference type="PANTHER" id="PTHR42967">
    <property type="entry name" value="METAL DEPENDENT HYDROLASE"/>
    <property type="match status" value="1"/>
</dbReference>
<dbReference type="PANTHER" id="PTHR42967:SF1">
    <property type="entry name" value="MBL FOLD METALLO-HYDROLASE"/>
    <property type="match status" value="1"/>
</dbReference>
<protein>
    <recommendedName>
        <fullName evidence="2">Metallo-beta-lactamase domain-containing protein</fullName>
    </recommendedName>
</protein>
<name>A0A644T9Q2_9ZZZZ</name>
<dbReference type="Pfam" id="PF13483">
    <property type="entry name" value="Lactamase_B_3"/>
    <property type="match status" value="1"/>
</dbReference>
<dbReference type="SUPFAM" id="SSF56281">
    <property type="entry name" value="Metallo-hydrolase/oxidoreductase"/>
    <property type="match status" value="1"/>
</dbReference>
<evidence type="ECO:0000313" key="1">
    <source>
        <dbReference type="EMBL" id="MPL63554.1"/>
    </source>
</evidence>
<dbReference type="InterPro" id="IPR036866">
    <property type="entry name" value="RibonucZ/Hydroxyglut_hydro"/>
</dbReference>
<organism evidence="1">
    <name type="scientific">bioreactor metagenome</name>
    <dbReference type="NCBI Taxonomy" id="1076179"/>
    <lineage>
        <taxon>unclassified sequences</taxon>
        <taxon>metagenomes</taxon>
        <taxon>ecological metagenomes</taxon>
    </lineage>
</organism>
<evidence type="ECO:0008006" key="2">
    <source>
        <dbReference type="Google" id="ProtNLM"/>
    </source>
</evidence>
<sequence length="240" mass="27116">MQPSLEIIYLHHSGFAIKTEKHLLVFDYYQDPANSMTDLLDQGQTTYVFSSHSHGDHFNQEIGKWQKKVAAYFLSDDIIEAGGLKSVDDCKLIYMKPYESKEQADIQVATYGSTDQGLSFLVNVDGWRIFHAGDLNWWHWKQDTPENIKAAQDGFAKELALLAGLKLDVAFFPVDSRLEEFWAIGAEEFCRKVDVKHLVAMHSCGKVWQPAAEFPEPGKQVAVWSPGEGGQSLKVLKSEF</sequence>